<feature type="compositionally biased region" description="Basic and acidic residues" evidence="1">
    <location>
        <begin position="221"/>
        <end position="230"/>
    </location>
</feature>
<organism evidence="2 3">
    <name type="scientific">Seiridium unicorne</name>
    <dbReference type="NCBI Taxonomy" id="138068"/>
    <lineage>
        <taxon>Eukaryota</taxon>
        <taxon>Fungi</taxon>
        <taxon>Dikarya</taxon>
        <taxon>Ascomycota</taxon>
        <taxon>Pezizomycotina</taxon>
        <taxon>Sordariomycetes</taxon>
        <taxon>Xylariomycetidae</taxon>
        <taxon>Amphisphaeriales</taxon>
        <taxon>Sporocadaceae</taxon>
        <taxon>Seiridium</taxon>
    </lineage>
</organism>
<feature type="compositionally biased region" description="Basic and acidic residues" evidence="1">
    <location>
        <begin position="729"/>
        <end position="738"/>
    </location>
</feature>
<feature type="compositionally biased region" description="Basic and acidic residues" evidence="1">
    <location>
        <begin position="634"/>
        <end position="645"/>
    </location>
</feature>
<name>A0ABR2UQN6_9PEZI</name>
<feature type="compositionally biased region" description="Basic and acidic residues" evidence="1">
    <location>
        <begin position="531"/>
        <end position="543"/>
    </location>
</feature>
<evidence type="ECO:0000256" key="1">
    <source>
        <dbReference type="SAM" id="MobiDB-lite"/>
    </source>
</evidence>
<feature type="compositionally biased region" description="Basic and acidic residues" evidence="1">
    <location>
        <begin position="402"/>
        <end position="414"/>
    </location>
</feature>
<accession>A0ABR2UQN6</accession>
<feature type="compositionally biased region" description="Low complexity" evidence="1">
    <location>
        <begin position="272"/>
        <end position="286"/>
    </location>
</feature>
<feature type="region of interest" description="Disordered" evidence="1">
    <location>
        <begin position="1"/>
        <end position="877"/>
    </location>
</feature>
<feature type="compositionally biased region" description="Polar residues" evidence="1">
    <location>
        <begin position="417"/>
        <end position="428"/>
    </location>
</feature>
<feature type="compositionally biased region" description="Low complexity" evidence="1">
    <location>
        <begin position="234"/>
        <end position="246"/>
    </location>
</feature>
<feature type="compositionally biased region" description="Basic and acidic residues" evidence="1">
    <location>
        <begin position="490"/>
        <end position="510"/>
    </location>
</feature>
<feature type="compositionally biased region" description="Basic and acidic residues" evidence="1">
    <location>
        <begin position="583"/>
        <end position="599"/>
    </location>
</feature>
<evidence type="ECO:0000313" key="3">
    <source>
        <dbReference type="Proteomes" id="UP001408356"/>
    </source>
</evidence>
<feature type="compositionally biased region" description="Gly residues" evidence="1">
    <location>
        <begin position="287"/>
        <end position="299"/>
    </location>
</feature>
<dbReference type="Proteomes" id="UP001408356">
    <property type="component" value="Unassembled WGS sequence"/>
</dbReference>
<feature type="compositionally biased region" description="Low complexity" evidence="1">
    <location>
        <begin position="190"/>
        <end position="207"/>
    </location>
</feature>
<feature type="compositionally biased region" description="Gly residues" evidence="1">
    <location>
        <begin position="514"/>
        <end position="525"/>
    </location>
</feature>
<reference evidence="2 3" key="1">
    <citation type="journal article" date="2024" name="J. Plant Pathol.">
        <title>Sequence and assembly of the genome of Seiridium unicorne, isolate CBS 538.82, causal agent of cypress canker disease.</title>
        <authorList>
            <person name="Scali E."/>
            <person name="Rocca G.D."/>
            <person name="Danti R."/>
            <person name="Garbelotto M."/>
            <person name="Barberini S."/>
            <person name="Baroncelli R."/>
            <person name="Emiliani G."/>
        </authorList>
    </citation>
    <scope>NUCLEOTIDE SEQUENCE [LARGE SCALE GENOMIC DNA]</scope>
    <source>
        <strain evidence="2 3">BM-138-508</strain>
    </source>
</reference>
<protein>
    <submittedName>
        <fullName evidence="2">DUF3824 domain-containing protein</fullName>
    </submittedName>
</protein>
<feature type="compositionally biased region" description="Gly residues" evidence="1">
    <location>
        <begin position="65"/>
        <end position="77"/>
    </location>
</feature>
<gene>
    <name evidence="2" type="ORF">SUNI508_09531</name>
</gene>
<keyword evidence="3" id="KW-1185">Reference proteome</keyword>
<feature type="compositionally biased region" description="Basic and acidic residues" evidence="1">
    <location>
        <begin position="351"/>
        <end position="374"/>
    </location>
</feature>
<feature type="compositionally biased region" description="Basic and acidic residues" evidence="1">
    <location>
        <begin position="173"/>
        <end position="186"/>
    </location>
</feature>
<feature type="compositionally biased region" description="Low complexity" evidence="1">
    <location>
        <begin position="693"/>
        <end position="710"/>
    </location>
</feature>
<feature type="compositionally biased region" description="Basic and acidic residues" evidence="1">
    <location>
        <begin position="15"/>
        <end position="24"/>
    </location>
</feature>
<feature type="compositionally biased region" description="Polar residues" evidence="1">
    <location>
        <begin position="109"/>
        <end position="163"/>
    </location>
</feature>
<comment type="caution">
    <text evidence="2">The sequence shown here is derived from an EMBL/GenBank/DDBJ whole genome shotgun (WGS) entry which is preliminary data.</text>
</comment>
<feature type="compositionally biased region" description="Basic and acidic residues" evidence="1">
    <location>
        <begin position="467"/>
        <end position="479"/>
    </location>
</feature>
<feature type="compositionally biased region" description="Low complexity" evidence="1">
    <location>
        <begin position="25"/>
        <end position="49"/>
    </location>
</feature>
<sequence>MSSLTDKIKSVFGGGDHHSAETHAGEGSTHTTAGTTTSPSQHPTSHDSSNLTSGGHGRSDTSGVPGAGVATGPGTAGGVHASELTSARTGTKTDDFTSGLEGTKAGHTGQANSGLTGSQHGSSGLPGSQHGTSGSTGNEYGSTGSTGNQYGTSGTNQTQPGSHSGTGAGGLSGHDRDSRISSHDEAFPLGTGSRDSTSNTTRDTASNPLSSGTSSNLNEGDNSHRDRHLGEGAAGAVAGAAAGHGASKLSHHDSSSPQHGGERGSSSSTNPATSHGTTGGANTSGTTGAGEKGGAGALGGITATPQEQTIAGGKDPKVVAASQPTTHNSGSMLDIGDVPISSGRHHTAGPHKSDTLNKADPRVDSDRDGSRVHGGETSTSHTGRDTAGLAGAGAGAGAAYAAHEHNKHANEPHHNTGRGSSSVQSTGSGIDPTHSDTRSRETGYSSGGHNTAGLAGAGAGAGAAYAAHEHNKHDRDSEYAGRTGSSVDPTHSDSRFRETGLSTGEHRDNSRTGAGVGAGTAGIGAGAAYAAHEHNKHDRDSERPIGSGVDPTHSDTRSTGHTGGILKHHNDQPTSTTGHSHQATKEDYNDPSGHHHDSKLLGFLHHNKDDKLAGHDARGSSLPSSTHVAGSDYDNTRSGHEDHTGRNAALAGAGAAGAGYGASRLGKHHNEPSVGQHGTTPSDAYGASSVGPTTGTHDTSGLGTTTGTYGSAEGTHGPHSSRIANAADPRVDSDRDGRGGIGSTTHNSGLTPSQGTSGLGSSYDNSGLTEQARGQDGSHTGRNLAGAGAAAGAGYGASHLGHHGNEQTSPSHGTASRGDYNTLGSGTPSGVSYDDQRATAPHASNIGGNSGTTGYKDSSNHGLGSGSGSGVLRAPTDAVANELRSKGSVTHNCRECGEANDISKYFTK</sequence>
<feature type="compositionally biased region" description="Polar residues" evidence="1">
    <location>
        <begin position="743"/>
        <end position="769"/>
    </location>
</feature>
<feature type="compositionally biased region" description="Polar residues" evidence="1">
    <location>
        <begin position="572"/>
        <end position="581"/>
    </location>
</feature>
<evidence type="ECO:0000313" key="2">
    <source>
        <dbReference type="EMBL" id="KAK9416621.1"/>
    </source>
</evidence>
<proteinExistence type="predicted"/>
<feature type="compositionally biased region" description="Polar residues" evidence="1">
    <location>
        <begin position="208"/>
        <end position="220"/>
    </location>
</feature>
<feature type="compositionally biased region" description="Polar residues" evidence="1">
    <location>
        <begin position="322"/>
        <end position="331"/>
    </location>
</feature>
<dbReference type="EMBL" id="JARVKF010000405">
    <property type="protein sequence ID" value="KAK9416621.1"/>
    <property type="molecule type" value="Genomic_DNA"/>
</dbReference>
<feature type="compositionally biased region" description="Basic and acidic residues" evidence="1">
    <location>
        <begin position="606"/>
        <end position="618"/>
    </location>
</feature>